<evidence type="ECO:0000313" key="3">
    <source>
        <dbReference type="EMBL" id="TXJ11950.1"/>
    </source>
</evidence>
<sequence length="483" mass="57033">MTKRKNINNKLEILKEYTEENFLISLTNKGIYNRALKDFKNIKNIKIEEAEDKIKISFDNIEIFLTESIKETKCNCPSQNICKHIIIALLYIKEYSKSFENKNSKNKKINKIPNKNIFEELNNSKKIKIKKKEKIIYDNILNISKSFIENIFAKGFYACNEKDFDKAEQIATKLNINNMPELSKLFRSLSRSIDAMLNKKILFNKIFTMHTISKIYNTIRAIENAKKNKDDKTFKLLTGEIKSEYIGENSGEFIGLGAYPLISSSYLGLTSILYNLNSKKIYFFSHVVPTFYDNSKNSYDDILYNYRKKIHWENNISIEDISKHKIKLTNYKINNEERISDSKKTSAILNKRIDYNFLKNIIKDCNLFISNYDDLKNIDFKYNYFNNKNKVKFFIVEFQKIENINFDKVSQILFFDIINNNQSLTLNIKYNLINSKGFDYIKNYKNSKLDKNKFMVFSAIEKLKYFPISVININSVINIFFEN</sequence>
<evidence type="ECO:0000313" key="4">
    <source>
        <dbReference type="Proteomes" id="UP000325116"/>
    </source>
</evidence>
<dbReference type="InterPro" id="IPR007527">
    <property type="entry name" value="Znf_SWIM"/>
</dbReference>
<name>A0A5C8CF48_9SPIR</name>
<keyword evidence="1" id="KW-0862">Zinc</keyword>
<dbReference type="AlphaFoldDB" id="A0A5C8CF48"/>
<dbReference type="Proteomes" id="UP000325116">
    <property type="component" value="Unassembled WGS sequence"/>
</dbReference>
<protein>
    <submittedName>
        <fullName evidence="3">SWIM zinc finger family protein</fullName>
    </submittedName>
</protein>
<dbReference type="PROSITE" id="PS50966">
    <property type="entry name" value="ZF_SWIM"/>
    <property type="match status" value="1"/>
</dbReference>
<accession>A0A5C8CF48</accession>
<organism evidence="3 4">
    <name type="scientific">Brachyspira aalborgi</name>
    <dbReference type="NCBI Taxonomy" id="29522"/>
    <lineage>
        <taxon>Bacteria</taxon>
        <taxon>Pseudomonadati</taxon>
        <taxon>Spirochaetota</taxon>
        <taxon>Spirochaetia</taxon>
        <taxon>Brachyspirales</taxon>
        <taxon>Brachyspiraceae</taxon>
        <taxon>Brachyspira</taxon>
    </lineage>
</organism>
<feature type="domain" description="SWIM-type" evidence="2">
    <location>
        <begin position="59"/>
        <end position="93"/>
    </location>
</feature>
<evidence type="ECO:0000256" key="1">
    <source>
        <dbReference type="PROSITE-ProRule" id="PRU00325"/>
    </source>
</evidence>
<dbReference type="Pfam" id="PF04434">
    <property type="entry name" value="SWIM"/>
    <property type="match status" value="1"/>
</dbReference>
<keyword evidence="1" id="KW-0863">Zinc-finger</keyword>
<keyword evidence="1" id="KW-0479">Metal-binding</keyword>
<evidence type="ECO:0000259" key="2">
    <source>
        <dbReference type="PROSITE" id="PS50966"/>
    </source>
</evidence>
<dbReference type="EMBL" id="SAXT01000005">
    <property type="protein sequence ID" value="TXJ11950.1"/>
    <property type="molecule type" value="Genomic_DNA"/>
</dbReference>
<comment type="caution">
    <text evidence="3">The sequence shown here is derived from an EMBL/GenBank/DDBJ whole genome shotgun (WGS) entry which is preliminary data.</text>
</comment>
<gene>
    <name evidence="3" type="ORF">EPJ80_09635</name>
</gene>
<proteinExistence type="predicted"/>
<dbReference type="GO" id="GO:0008270">
    <property type="term" value="F:zinc ion binding"/>
    <property type="evidence" value="ECO:0007669"/>
    <property type="project" value="UniProtKB-KW"/>
</dbReference>
<reference evidence="3 4" key="1">
    <citation type="journal article" date="1992" name="Lakartidningen">
        <title>[Penicillin V and not amoxicillin is the first choice preparation in acute otitis].</title>
        <authorList>
            <person name="Kamme C."/>
            <person name="Lundgren K."/>
            <person name="Prellner K."/>
        </authorList>
    </citation>
    <scope>NUCLEOTIDE SEQUENCE [LARGE SCALE GENOMIC DNA]</scope>
    <source>
        <strain evidence="3 4">W1</strain>
    </source>
</reference>
<dbReference type="RefSeq" id="WP_147758814.1">
    <property type="nucleotide sequence ID" value="NZ_SAXT01000005.1"/>
</dbReference>